<organism evidence="1 2">
    <name type="scientific">Xanthomonas axonopodis pv. melhusii</name>
    <dbReference type="NCBI Taxonomy" id="487834"/>
    <lineage>
        <taxon>Bacteria</taxon>
        <taxon>Pseudomonadati</taxon>
        <taxon>Pseudomonadota</taxon>
        <taxon>Gammaproteobacteria</taxon>
        <taxon>Lysobacterales</taxon>
        <taxon>Lysobacteraceae</taxon>
        <taxon>Xanthomonas</taxon>
    </lineage>
</organism>
<evidence type="ECO:0000313" key="1">
    <source>
        <dbReference type="EMBL" id="OOW69913.1"/>
    </source>
</evidence>
<dbReference type="EMBL" id="LOJW01000016">
    <property type="protein sequence ID" value="OOW69913.1"/>
    <property type="molecule type" value="Genomic_DNA"/>
</dbReference>
<proteinExistence type="predicted"/>
<evidence type="ECO:0000313" key="2">
    <source>
        <dbReference type="Proteomes" id="UP000190559"/>
    </source>
</evidence>
<dbReference type="AlphaFoldDB" id="A0A1T1P3B8"/>
<dbReference type="Proteomes" id="UP000190559">
    <property type="component" value="Unassembled WGS sequence"/>
</dbReference>
<comment type="caution">
    <text evidence="1">The sequence shown here is derived from an EMBL/GenBank/DDBJ whole genome shotgun (WGS) entry which is preliminary data.</text>
</comment>
<protein>
    <submittedName>
        <fullName evidence="1">Uncharacterized protein</fullName>
    </submittedName>
</protein>
<name>A0A1T1P3B8_9XANT</name>
<gene>
    <name evidence="1" type="ORF">Xmlh_11035</name>
</gene>
<accession>A0A1T1P3B8</accession>
<reference evidence="1 2" key="1">
    <citation type="submission" date="2015-12" db="EMBL/GenBank/DDBJ databases">
        <authorList>
            <person name="Shamseldin A."/>
            <person name="Moawad H."/>
            <person name="Abd El-Rahim W.M."/>
            <person name="Sadowsky M.J."/>
        </authorList>
    </citation>
    <scope>NUCLEOTIDE SEQUENCE [LARGE SCALE GENOMIC DNA]</scope>
    <source>
        <strain evidence="1 2">LMG9050</strain>
    </source>
</reference>
<sequence>MIPIFEKLGLPDKCKQVGTFDQTCANQIDSAYGIGAGDDARIKLKTCRAYGNCGDKRGSPAKSTVPPAKTSF</sequence>